<name>A0A9D4NL12_DREPO</name>
<protein>
    <submittedName>
        <fullName evidence="1">Uncharacterized protein</fullName>
    </submittedName>
</protein>
<reference evidence="1" key="1">
    <citation type="journal article" date="2019" name="bioRxiv">
        <title>The Genome of the Zebra Mussel, Dreissena polymorpha: A Resource for Invasive Species Research.</title>
        <authorList>
            <person name="McCartney M.A."/>
            <person name="Auch B."/>
            <person name="Kono T."/>
            <person name="Mallez S."/>
            <person name="Zhang Y."/>
            <person name="Obille A."/>
            <person name="Becker A."/>
            <person name="Abrahante J.E."/>
            <person name="Garbe J."/>
            <person name="Badalamenti J.P."/>
            <person name="Herman A."/>
            <person name="Mangelson H."/>
            <person name="Liachko I."/>
            <person name="Sullivan S."/>
            <person name="Sone E.D."/>
            <person name="Koren S."/>
            <person name="Silverstein K.A.T."/>
            <person name="Beckman K.B."/>
            <person name="Gohl D.M."/>
        </authorList>
    </citation>
    <scope>NUCLEOTIDE SEQUENCE</scope>
    <source>
        <strain evidence="1">Duluth1</strain>
        <tissue evidence="1">Whole animal</tissue>
    </source>
</reference>
<dbReference type="AlphaFoldDB" id="A0A9D4NL12"/>
<evidence type="ECO:0000313" key="2">
    <source>
        <dbReference type="Proteomes" id="UP000828390"/>
    </source>
</evidence>
<dbReference type="EMBL" id="JAIWYP010000001">
    <property type="protein sequence ID" value="KAH3896661.1"/>
    <property type="molecule type" value="Genomic_DNA"/>
</dbReference>
<sequence length="135" mass="15503">MKTHTNIECTMISSWTMIFSVYMSTNTLNGQCDFQRTPGKKEVYLSAGAGGDDGNWTSNYIHVQNIKPGMNTSASEEMDLAFSLACTCEELWSRLDERYGKAEIVHQSFTRRIESFTRPTYTYSHNWYQLSDLLN</sequence>
<gene>
    <name evidence="1" type="ORF">DPMN_020839</name>
</gene>
<keyword evidence="2" id="KW-1185">Reference proteome</keyword>
<proteinExistence type="predicted"/>
<comment type="caution">
    <text evidence="1">The sequence shown here is derived from an EMBL/GenBank/DDBJ whole genome shotgun (WGS) entry which is preliminary data.</text>
</comment>
<evidence type="ECO:0000313" key="1">
    <source>
        <dbReference type="EMBL" id="KAH3896661.1"/>
    </source>
</evidence>
<organism evidence="1 2">
    <name type="scientific">Dreissena polymorpha</name>
    <name type="common">Zebra mussel</name>
    <name type="synonym">Mytilus polymorpha</name>
    <dbReference type="NCBI Taxonomy" id="45954"/>
    <lineage>
        <taxon>Eukaryota</taxon>
        <taxon>Metazoa</taxon>
        <taxon>Spiralia</taxon>
        <taxon>Lophotrochozoa</taxon>
        <taxon>Mollusca</taxon>
        <taxon>Bivalvia</taxon>
        <taxon>Autobranchia</taxon>
        <taxon>Heteroconchia</taxon>
        <taxon>Euheterodonta</taxon>
        <taxon>Imparidentia</taxon>
        <taxon>Neoheterodontei</taxon>
        <taxon>Myida</taxon>
        <taxon>Dreissenoidea</taxon>
        <taxon>Dreissenidae</taxon>
        <taxon>Dreissena</taxon>
    </lineage>
</organism>
<accession>A0A9D4NL12</accession>
<dbReference type="Proteomes" id="UP000828390">
    <property type="component" value="Unassembled WGS sequence"/>
</dbReference>
<reference evidence="1" key="2">
    <citation type="submission" date="2020-11" db="EMBL/GenBank/DDBJ databases">
        <authorList>
            <person name="McCartney M.A."/>
            <person name="Auch B."/>
            <person name="Kono T."/>
            <person name="Mallez S."/>
            <person name="Becker A."/>
            <person name="Gohl D.M."/>
            <person name="Silverstein K.A.T."/>
            <person name="Koren S."/>
            <person name="Bechman K.B."/>
            <person name="Herman A."/>
            <person name="Abrahante J.E."/>
            <person name="Garbe J."/>
        </authorList>
    </citation>
    <scope>NUCLEOTIDE SEQUENCE</scope>
    <source>
        <strain evidence="1">Duluth1</strain>
        <tissue evidence="1">Whole animal</tissue>
    </source>
</reference>